<dbReference type="NCBIfam" id="TIGR04336">
    <property type="entry name" value="AmmeMemoSam_B"/>
    <property type="match status" value="1"/>
</dbReference>
<dbReference type="SUPFAM" id="SSF56300">
    <property type="entry name" value="Metallo-dependent phosphatases"/>
    <property type="match status" value="1"/>
</dbReference>
<dbReference type="AlphaFoldDB" id="A0A2H0KVW6"/>
<name>A0A2H0KVW6_9BACT</name>
<dbReference type="PANTHER" id="PTHR33393">
    <property type="entry name" value="POLYGLUTAMINE SYNTHESIS ACCESSORY PROTEIN RV0574C-RELATED"/>
    <property type="match status" value="1"/>
</dbReference>
<organism evidence="4 5">
    <name type="scientific">Candidatus Portnoybacteria bacterium CG11_big_fil_rev_8_21_14_0_20_40_15</name>
    <dbReference type="NCBI Taxonomy" id="1974817"/>
    <lineage>
        <taxon>Bacteria</taxon>
        <taxon>Candidatus Portnoyibacteriota</taxon>
    </lineage>
</organism>
<evidence type="ECO:0000313" key="4">
    <source>
        <dbReference type="EMBL" id="PIQ75445.1"/>
    </source>
</evidence>
<feature type="domain" description="Capsule synthesis protein CapA" evidence="3">
    <location>
        <begin position="311"/>
        <end position="549"/>
    </location>
</feature>
<keyword evidence="2" id="KW-0472">Membrane</keyword>
<dbReference type="Gene3D" id="3.40.830.10">
    <property type="entry name" value="LigB-like"/>
    <property type="match status" value="1"/>
</dbReference>
<dbReference type="SMART" id="SM00854">
    <property type="entry name" value="PGA_cap"/>
    <property type="match status" value="1"/>
</dbReference>
<accession>A0A2H0KVW6</accession>
<gene>
    <name evidence="4" type="primary">amrB</name>
    <name evidence="4" type="ORF">COV84_01260</name>
</gene>
<evidence type="ECO:0000256" key="1">
    <source>
        <dbReference type="ARBA" id="ARBA00005662"/>
    </source>
</evidence>
<keyword evidence="2" id="KW-0812">Transmembrane</keyword>
<dbReference type="Gene3D" id="3.60.21.10">
    <property type="match status" value="1"/>
</dbReference>
<comment type="similarity">
    <text evidence="1">Belongs to the CapA family.</text>
</comment>
<comment type="caution">
    <text evidence="4">The sequence shown here is derived from an EMBL/GenBank/DDBJ whole genome shotgun (WGS) entry which is preliminary data.</text>
</comment>
<sequence>MDKFTIEAKKRYIIFLLLACLITATGFFILSKKAENTASILPNLENEVRSSGFFELKNSIEKNINLADKEEKFRNQNIQIGITSHHLPTALPFISEFYQILESSSGPREKFIIIGPDHFERCQTHISMSDRSYLTPFGEVEIDEEIENNLASFGIKTDENCFDGEHSIAVQVIFIKKIFPNAKIVPIIFSAKTSDAEISKLAEIITPYQDKIAIIASVDFSHYLDRIDALKIDRQSALMIENMDGASLESENVDSPAAVRLAMLMANKFGEAKSEIIGQANSFDFTGDSENTTGYINAIFIGKKESENLVTLFFVGDIMLSRAVGDKMKKLNNWNWPFEKIGDYLAGADLTFGNLEGPISSQGRNVGSIYSFRADPKAIEGLKYAGFDVLSVANNHIGDWAKAAMDDTFEVLKSNGIDYAGGGFSAEEAHSARVEEVNGTKIGFLAYTALGAKYTEATASSSGIAWLNKEKMAQDIAEAKKISDLVIVSIHFGDEYKQKSNNFQKDIARSAIDAGAALIIGHHPHVVEEIEQYKDGWIAYGLGNFIFDQTFSKETMEGMLLKVTLEDKGVKNIEPIKIKISKEFQASIEN</sequence>
<dbReference type="InterPro" id="IPR019079">
    <property type="entry name" value="Capsule_synth_CapA"/>
</dbReference>
<dbReference type="EMBL" id="PCVO01000020">
    <property type="protein sequence ID" value="PIQ75445.1"/>
    <property type="molecule type" value="Genomic_DNA"/>
</dbReference>
<evidence type="ECO:0000259" key="3">
    <source>
        <dbReference type="SMART" id="SM00854"/>
    </source>
</evidence>
<evidence type="ECO:0000313" key="5">
    <source>
        <dbReference type="Proteomes" id="UP000229317"/>
    </source>
</evidence>
<dbReference type="Proteomes" id="UP000229317">
    <property type="component" value="Unassembled WGS sequence"/>
</dbReference>
<reference evidence="4 5" key="1">
    <citation type="submission" date="2017-09" db="EMBL/GenBank/DDBJ databases">
        <title>Depth-based differentiation of microbial function through sediment-hosted aquifers and enrichment of novel symbionts in the deep terrestrial subsurface.</title>
        <authorList>
            <person name="Probst A.J."/>
            <person name="Ladd B."/>
            <person name="Jarett J.K."/>
            <person name="Geller-Mcgrath D.E."/>
            <person name="Sieber C.M."/>
            <person name="Emerson J.B."/>
            <person name="Anantharaman K."/>
            <person name="Thomas B.C."/>
            <person name="Malmstrom R."/>
            <person name="Stieglmeier M."/>
            <person name="Klingl A."/>
            <person name="Woyke T."/>
            <person name="Ryan C.M."/>
            <person name="Banfield J.F."/>
        </authorList>
    </citation>
    <scope>NUCLEOTIDE SEQUENCE [LARGE SCALE GENOMIC DNA]</scope>
    <source>
        <strain evidence="4">CG11_big_fil_rev_8_21_14_0_20_40_15</strain>
    </source>
</reference>
<dbReference type="Pfam" id="PF01875">
    <property type="entry name" value="Memo"/>
    <property type="match status" value="1"/>
</dbReference>
<protein>
    <submittedName>
        <fullName evidence="4">AmmeMemoRadiSam system protein B</fullName>
    </submittedName>
</protein>
<dbReference type="CDD" id="cd07361">
    <property type="entry name" value="MEMO_like"/>
    <property type="match status" value="1"/>
</dbReference>
<keyword evidence="2" id="KW-1133">Transmembrane helix</keyword>
<feature type="transmembrane region" description="Helical" evidence="2">
    <location>
        <begin position="12"/>
        <end position="30"/>
    </location>
</feature>
<proteinExistence type="inferred from homology"/>
<dbReference type="InterPro" id="IPR052169">
    <property type="entry name" value="CW_Biosynth-Accessory"/>
</dbReference>
<dbReference type="CDD" id="cd07381">
    <property type="entry name" value="MPP_CapA"/>
    <property type="match status" value="1"/>
</dbReference>
<dbReference type="InterPro" id="IPR002737">
    <property type="entry name" value="MEMO1_fam"/>
</dbReference>
<evidence type="ECO:0000256" key="2">
    <source>
        <dbReference type="SAM" id="Phobius"/>
    </source>
</evidence>
<dbReference type="Pfam" id="PF09587">
    <property type="entry name" value="PGA_cap"/>
    <property type="match status" value="1"/>
</dbReference>
<dbReference type="InterPro" id="IPR029052">
    <property type="entry name" value="Metallo-depent_PP-like"/>
</dbReference>
<dbReference type="PANTHER" id="PTHR33393:SF11">
    <property type="entry name" value="POLYGLUTAMINE SYNTHESIS ACCESSORY PROTEIN RV0574C-RELATED"/>
    <property type="match status" value="1"/>
</dbReference>